<dbReference type="EMBL" id="CAJNNV010025083">
    <property type="protein sequence ID" value="CAE8612122.1"/>
    <property type="molecule type" value="Genomic_DNA"/>
</dbReference>
<sequence length="471" mass="48907">MATRSISRTDSFELIVRQTSDVFAAEVDCGIEEKCDCLPNNEPLLDRTVEAPAETKVSNFKKLFLPVFLPQVPAYGVNAMLTPVLPSYVMEHFGLSAATAGLATACLSLAPVILDMPQNIIADRVGPHALGVFSAACLIGSGIIGAAADVSSSFAMLLLARICNGCGQSTWQMSRVLLMARAPPAERAGALAAVGGMQRFAGLISPLLGSLLASHFTILGVFAAQTCLGLIVLPLALLPVLAPTSSLLPDYIRGSGVGGAGQQTSISGMMRCAVRNRSDFATAGMACLLLGVLRQAKDFLIVLKIADLGGSMADKGFAVTMAYVFDFSLSPVSAMLMNTFGRKFSLGPALLVISLACGLLGTSASDSIRATVVIACLAGAGNGISSGLGMTLGSDIAVQREKEGRTVSKAEFLGPWREMQDLGMLLGPTVAGAVITAMSFVAATRMCLVIGFAAAAFTAVFVEEPFRPSHK</sequence>
<dbReference type="Proteomes" id="UP000626109">
    <property type="component" value="Unassembled WGS sequence"/>
</dbReference>
<dbReference type="GO" id="GO:0022857">
    <property type="term" value="F:transmembrane transporter activity"/>
    <property type="evidence" value="ECO:0007669"/>
    <property type="project" value="InterPro"/>
</dbReference>
<comment type="caution">
    <text evidence="9">The sequence shown here is derived from an EMBL/GenBank/DDBJ whole genome shotgun (WGS) entry which is preliminary data.</text>
</comment>
<feature type="transmembrane region" description="Helical" evidence="7">
    <location>
        <begin position="422"/>
        <end position="442"/>
    </location>
</feature>
<dbReference type="GO" id="GO:0005886">
    <property type="term" value="C:plasma membrane"/>
    <property type="evidence" value="ECO:0007669"/>
    <property type="project" value="UniProtKB-SubCell"/>
</dbReference>
<evidence type="ECO:0000256" key="5">
    <source>
        <dbReference type="ARBA" id="ARBA00022989"/>
    </source>
</evidence>
<dbReference type="OrthoDB" id="9986881at2759"/>
<evidence type="ECO:0000313" key="10">
    <source>
        <dbReference type="EMBL" id="CAE8673490.1"/>
    </source>
</evidence>
<feature type="transmembrane region" description="Helical" evidence="7">
    <location>
        <begin position="126"/>
        <end position="148"/>
    </location>
</feature>
<keyword evidence="2" id="KW-0813">Transport</keyword>
<dbReference type="AlphaFoldDB" id="A0A813FJH6"/>
<keyword evidence="5 7" id="KW-1133">Transmembrane helix</keyword>
<gene>
    <name evidence="9" type="ORF">PGLA1383_LOCUS29920</name>
    <name evidence="10" type="ORF">PGLA2088_LOCUS18562</name>
</gene>
<evidence type="ECO:0000256" key="7">
    <source>
        <dbReference type="SAM" id="Phobius"/>
    </source>
</evidence>
<evidence type="ECO:0000256" key="4">
    <source>
        <dbReference type="ARBA" id="ARBA00022692"/>
    </source>
</evidence>
<proteinExistence type="predicted"/>
<accession>A0A813FJH6</accession>
<dbReference type="PROSITE" id="PS50850">
    <property type="entry name" value="MFS"/>
    <property type="match status" value="1"/>
</dbReference>
<keyword evidence="3" id="KW-1003">Cell membrane</keyword>
<evidence type="ECO:0000313" key="11">
    <source>
        <dbReference type="Proteomes" id="UP000654075"/>
    </source>
</evidence>
<dbReference type="PANTHER" id="PTHR23517:SF3">
    <property type="entry name" value="INTEGRAL MEMBRANE TRANSPORT PROTEIN"/>
    <property type="match status" value="1"/>
</dbReference>
<evidence type="ECO:0000256" key="1">
    <source>
        <dbReference type="ARBA" id="ARBA00004651"/>
    </source>
</evidence>
<dbReference type="Gene3D" id="1.20.1250.20">
    <property type="entry name" value="MFS general substrate transporter like domains"/>
    <property type="match status" value="2"/>
</dbReference>
<dbReference type="InterPro" id="IPR020846">
    <property type="entry name" value="MFS_dom"/>
</dbReference>
<dbReference type="OMA" id="YPAGKVM"/>
<feature type="transmembrane region" description="Helical" evidence="7">
    <location>
        <begin position="216"/>
        <end position="238"/>
    </location>
</feature>
<name>A0A813FJH6_POLGL</name>
<protein>
    <recommendedName>
        <fullName evidence="8">Major facilitator superfamily (MFS) profile domain-containing protein</fullName>
    </recommendedName>
</protein>
<dbReference type="InterPro" id="IPR036259">
    <property type="entry name" value="MFS_trans_sf"/>
</dbReference>
<evidence type="ECO:0000259" key="8">
    <source>
        <dbReference type="PROSITE" id="PS50850"/>
    </source>
</evidence>
<comment type="subcellular location">
    <subcellularLocation>
        <location evidence="1">Cell membrane</location>
        <topology evidence="1">Multi-pass membrane protein</topology>
    </subcellularLocation>
</comment>
<dbReference type="EMBL" id="CAJNNW010024635">
    <property type="protein sequence ID" value="CAE8673490.1"/>
    <property type="molecule type" value="Genomic_DNA"/>
</dbReference>
<evidence type="ECO:0000313" key="9">
    <source>
        <dbReference type="EMBL" id="CAE8612122.1"/>
    </source>
</evidence>
<feature type="transmembrane region" description="Helical" evidence="7">
    <location>
        <begin position="344"/>
        <end position="364"/>
    </location>
</feature>
<evidence type="ECO:0000256" key="2">
    <source>
        <dbReference type="ARBA" id="ARBA00022448"/>
    </source>
</evidence>
<evidence type="ECO:0000256" key="6">
    <source>
        <dbReference type="ARBA" id="ARBA00023136"/>
    </source>
</evidence>
<dbReference type="Proteomes" id="UP000654075">
    <property type="component" value="Unassembled WGS sequence"/>
</dbReference>
<dbReference type="InterPro" id="IPR050171">
    <property type="entry name" value="MFS_Transporters"/>
</dbReference>
<feature type="transmembrane region" description="Helical" evidence="7">
    <location>
        <begin position="370"/>
        <end position="392"/>
    </location>
</feature>
<keyword evidence="11" id="KW-1185">Reference proteome</keyword>
<dbReference type="PANTHER" id="PTHR23517">
    <property type="entry name" value="RESISTANCE PROTEIN MDTM, PUTATIVE-RELATED-RELATED"/>
    <property type="match status" value="1"/>
</dbReference>
<keyword evidence="4 7" id="KW-0812">Transmembrane</keyword>
<feature type="domain" description="Major facilitator superfamily (MFS) profile" evidence="8">
    <location>
        <begin position="279"/>
        <end position="471"/>
    </location>
</feature>
<dbReference type="InterPro" id="IPR011701">
    <property type="entry name" value="MFS"/>
</dbReference>
<evidence type="ECO:0000256" key="3">
    <source>
        <dbReference type="ARBA" id="ARBA00022475"/>
    </source>
</evidence>
<organism evidence="9 11">
    <name type="scientific">Polarella glacialis</name>
    <name type="common">Dinoflagellate</name>
    <dbReference type="NCBI Taxonomy" id="89957"/>
    <lineage>
        <taxon>Eukaryota</taxon>
        <taxon>Sar</taxon>
        <taxon>Alveolata</taxon>
        <taxon>Dinophyceae</taxon>
        <taxon>Suessiales</taxon>
        <taxon>Suessiaceae</taxon>
        <taxon>Polarella</taxon>
    </lineage>
</organism>
<keyword evidence="6 7" id="KW-0472">Membrane</keyword>
<feature type="transmembrane region" description="Helical" evidence="7">
    <location>
        <begin position="63"/>
        <end position="81"/>
    </location>
</feature>
<feature type="transmembrane region" description="Helical" evidence="7">
    <location>
        <begin position="93"/>
        <end position="114"/>
    </location>
</feature>
<reference evidence="9" key="1">
    <citation type="submission" date="2021-02" db="EMBL/GenBank/DDBJ databases">
        <authorList>
            <person name="Dougan E. K."/>
            <person name="Rhodes N."/>
            <person name="Thang M."/>
            <person name="Chan C."/>
        </authorList>
    </citation>
    <scope>NUCLEOTIDE SEQUENCE</scope>
</reference>
<dbReference type="SUPFAM" id="SSF103473">
    <property type="entry name" value="MFS general substrate transporter"/>
    <property type="match status" value="1"/>
</dbReference>
<dbReference type="Pfam" id="PF07690">
    <property type="entry name" value="MFS_1"/>
    <property type="match status" value="2"/>
</dbReference>